<evidence type="ECO:0000313" key="2">
    <source>
        <dbReference type="EMBL" id="MFC6591199.1"/>
    </source>
</evidence>
<dbReference type="EMBL" id="JBHSWD010000001">
    <property type="protein sequence ID" value="MFC6591199.1"/>
    <property type="molecule type" value="Genomic_DNA"/>
</dbReference>
<organism evidence="2 3">
    <name type="scientific">Deinococcus lacus</name>
    <dbReference type="NCBI Taxonomy" id="392561"/>
    <lineage>
        <taxon>Bacteria</taxon>
        <taxon>Thermotogati</taxon>
        <taxon>Deinococcota</taxon>
        <taxon>Deinococci</taxon>
        <taxon>Deinococcales</taxon>
        <taxon>Deinococcaceae</taxon>
        <taxon>Deinococcus</taxon>
    </lineage>
</organism>
<sequence>MRVFAIADLHLSAVHPKPMTVFGPQWAGHPDAIFEHWAARVAPDDLVLLPGDLSWAMRLEDALVDLRRIGEMPGTKVILRGNHDYWWTSVAKLRAALPAGMYALQNDALRFGPPGAGLVVGGTRGWDTPGHQPLGADDERLLAREAERLRLSLSAAQKLRQAGDRLLLMLHYPPPARRMGPTPERRRAGLWGRYGDLWAPARRAARAVHDPPGGNAGPYCGGRRSSVPAPAADGTAYWTPCSGSCQFRQLGWSAWKPLLLRPLLFWSWP</sequence>
<dbReference type="Gene3D" id="3.60.21.10">
    <property type="match status" value="1"/>
</dbReference>
<dbReference type="InterPro" id="IPR051158">
    <property type="entry name" value="Metallophosphoesterase_sf"/>
</dbReference>
<dbReference type="RefSeq" id="WP_380082206.1">
    <property type="nucleotide sequence ID" value="NZ_JBHSWD010000001.1"/>
</dbReference>
<keyword evidence="3" id="KW-1185">Reference proteome</keyword>
<name>A0ABW1YE88_9DEIO</name>
<feature type="domain" description="Calcineurin-like phosphoesterase" evidence="1">
    <location>
        <begin position="1"/>
        <end position="181"/>
    </location>
</feature>
<comment type="caution">
    <text evidence="2">The sequence shown here is derived from an EMBL/GenBank/DDBJ whole genome shotgun (WGS) entry which is preliminary data.</text>
</comment>
<dbReference type="InterPro" id="IPR004843">
    <property type="entry name" value="Calcineurin-like_PHP"/>
</dbReference>
<gene>
    <name evidence="2" type="ORF">ACFP81_03575</name>
</gene>
<evidence type="ECO:0000259" key="1">
    <source>
        <dbReference type="Pfam" id="PF00149"/>
    </source>
</evidence>
<dbReference type="InterPro" id="IPR029052">
    <property type="entry name" value="Metallo-depent_PP-like"/>
</dbReference>
<evidence type="ECO:0000313" key="3">
    <source>
        <dbReference type="Proteomes" id="UP001596297"/>
    </source>
</evidence>
<dbReference type="PANTHER" id="PTHR31302">
    <property type="entry name" value="TRANSMEMBRANE PROTEIN WITH METALLOPHOSPHOESTERASE DOMAIN-RELATED"/>
    <property type="match status" value="1"/>
</dbReference>
<dbReference type="SUPFAM" id="SSF56300">
    <property type="entry name" value="Metallo-dependent phosphatases"/>
    <property type="match status" value="1"/>
</dbReference>
<dbReference type="Pfam" id="PF00149">
    <property type="entry name" value="Metallophos"/>
    <property type="match status" value="1"/>
</dbReference>
<dbReference type="PANTHER" id="PTHR31302:SF22">
    <property type="entry name" value="PHOSPHOESTERASE"/>
    <property type="match status" value="1"/>
</dbReference>
<protein>
    <submittedName>
        <fullName evidence="2">Metallophosphoesterase</fullName>
    </submittedName>
</protein>
<proteinExistence type="predicted"/>
<reference evidence="3" key="1">
    <citation type="journal article" date="2019" name="Int. J. Syst. Evol. Microbiol.">
        <title>The Global Catalogue of Microorganisms (GCM) 10K type strain sequencing project: providing services to taxonomists for standard genome sequencing and annotation.</title>
        <authorList>
            <consortium name="The Broad Institute Genomics Platform"/>
            <consortium name="The Broad Institute Genome Sequencing Center for Infectious Disease"/>
            <person name="Wu L."/>
            <person name="Ma J."/>
        </authorList>
    </citation>
    <scope>NUCLEOTIDE SEQUENCE [LARGE SCALE GENOMIC DNA]</scope>
    <source>
        <strain evidence="3">CGMCC 1.15772</strain>
    </source>
</reference>
<accession>A0ABW1YE88</accession>
<dbReference type="Proteomes" id="UP001596297">
    <property type="component" value="Unassembled WGS sequence"/>
</dbReference>